<organism evidence="2">
    <name type="scientific">Serpula lacrymans var. lacrymans (strain S7.3)</name>
    <name type="common">Dry rot fungus</name>
    <dbReference type="NCBI Taxonomy" id="936435"/>
    <lineage>
        <taxon>Eukaryota</taxon>
        <taxon>Fungi</taxon>
        <taxon>Dikarya</taxon>
        <taxon>Basidiomycota</taxon>
        <taxon>Agaricomycotina</taxon>
        <taxon>Agaricomycetes</taxon>
        <taxon>Agaricomycetidae</taxon>
        <taxon>Boletales</taxon>
        <taxon>Coniophorineae</taxon>
        <taxon>Serpulaceae</taxon>
        <taxon>Serpula</taxon>
    </lineage>
</organism>
<evidence type="ECO:0000313" key="2">
    <source>
        <dbReference type="Proteomes" id="UP000008063"/>
    </source>
</evidence>
<evidence type="ECO:0000313" key="1">
    <source>
        <dbReference type="EMBL" id="EGN99452.1"/>
    </source>
</evidence>
<proteinExistence type="predicted"/>
<dbReference type="Proteomes" id="UP000008063">
    <property type="component" value="Unassembled WGS sequence"/>
</dbReference>
<protein>
    <submittedName>
        <fullName evidence="1">Uncharacterized protein</fullName>
    </submittedName>
</protein>
<dbReference type="InParanoid" id="F8PXC6"/>
<keyword evidence="2" id="KW-1185">Reference proteome</keyword>
<dbReference type="EMBL" id="GL945480">
    <property type="protein sequence ID" value="EGN99452.1"/>
    <property type="molecule type" value="Genomic_DNA"/>
</dbReference>
<gene>
    <name evidence="1" type="ORF">SERLA73DRAFT_182414</name>
</gene>
<dbReference type="HOGENOM" id="CLU_3147329_0_0_1"/>
<sequence length="55" mass="6022">DGRRSTGDDVVSVLRGNTGLVWVQQGPEGQTRWRSTCTTVSLYPRASFVKQCPPA</sequence>
<accession>F8PXC6</accession>
<feature type="non-terminal residue" evidence="1">
    <location>
        <position position="1"/>
    </location>
</feature>
<name>F8PXC6_SERL3</name>
<dbReference type="AlphaFoldDB" id="F8PXC6"/>
<reference evidence="2" key="1">
    <citation type="journal article" date="2011" name="Science">
        <title>The plant cell wall-decomposing machinery underlies the functional diversity of forest fungi.</title>
        <authorList>
            <person name="Eastwood D.C."/>
            <person name="Floudas D."/>
            <person name="Binder M."/>
            <person name="Majcherczyk A."/>
            <person name="Schneider P."/>
            <person name="Aerts A."/>
            <person name="Asiegbu F.O."/>
            <person name="Baker S.E."/>
            <person name="Barry K."/>
            <person name="Bendiksby M."/>
            <person name="Blumentritt M."/>
            <person name="Coutinho P.M."/>
            <person name="Cullen D."/>
            <person name="de Vries R.P."/>
            <person name="Gathman A."/>
            <person name="Goodell B."/>
            <person name="Henrissat B."/>
            <person name="Ihrmark K."/>
            <person name="Kauserud H."/>
            <person name="Kohler A."/>
            <person name="LaButti K."/>
            <person name="Lapidus A."/>
            <person name="Lavin J.L."/>
            <person name="Lee Y.-H."/>
            <person name="Lindquist E."/>
            <person name="Lilly W."/>
            <person name="Lucas S."/>
            <person name="Morin E."/>
            <person name="Murat C."/>
            <person name="Oguiza J.A."/>
            <person name="Park J."/>
            <person name="Pisabarro A.G."/>
            <person name="Riley R."/>
            <person name="Rosling A."/>
            <person name="Salamov A."/>
            <person name="Schmidt O."/>
            <person name="Schmutz J."/>
            <person name="Skrede I."/>
            <person name="Stenlid J."/>
            <person name="Wiebenga A."/>
            <person name="Xie X."/>
            <person name="Kuees U."/>
            <person name="Hibbett D.S."/>
            <person name="Hoffmeister D."/>
            <person name="Hoegberg N."/>
            <person name="Martin F."/>
            <person name="Grigoriev I.V."/>
            <person name="Watkinson S.C."/>
        </authorList>
    </citation>
    <scope>NUCLEOTIDE SEQUENCE [LARGE SCALE GENOMIC DNA]</scope>
    <source>
        <strain evidence="2">strain S7.3</strain>
    </source>
</reference>